<dbReference type="EC" id="2.7.1.130" evidence="3 13"/>
<evidence type="ECO:0000256" key="9">
    <source>
        <dbReference type="ARBA" id="ARBA00022777"/>
    </source>
</evidence>
<evidence type="ECO:0000256" key="13">
    <source>
        <dbReference type="HAMAP-Rule" id="MF_00409"/>
    </source>
</evidence>
<reference evidence="14" key="2">
    <citation type="journal article" date="2021" name="PeerJ">
        <title>Extensive microbial diversity within the chicken gut microbiome revealed by metagenomics and culture.</title>
        <authorList>
            <person name="Gilroy R."/>
            <person name="Ravi A."/>
            <person name="Getino M."/>
            <person name="Pursley I."/>
            <person name="Horton D.L."/>
            <person name="Alikhan N.F."/>
            <person name="Baker D."/>
            <person name="Gharbi K."/>
            <person name="Hall N."/>
            <person name="Watson M."/>
            <person name="Adriaenssens E.M."/>
            <person name="Foster-Nyarko E."/>
            <person name="Jarju S."/>
            <person name="Secka A."/>
            <person name="Antonio M."/>
            <person name="Oren A."/>
            <person name="Chaudhuri R.R."/>
            <person name="La Ragione R."/>
            <person name="Hildebrand F."/>
            <person name="Pallen M.J."/>
        </authorList>
    </citation>
    <scope>NUCLEOTIDE SEQUENCE</scope>
    <source>
        <strain evidence="14">B1-20833</strain>
    </source>
</reference>
<dbReference type="GO" id="GO:0009244">
    <property type="term" value="P:lipopolysaccharide core region biosynthetic process"/>
    <property type="evidence" value="ECO:0007669"/>
    <property type="project" value="TreeGrafter"/>
</dbReference>
<evidence type="ECO:0000313" key="14">
    <source>
        <dbReference type="EMBL" id="MBO8451588.1"/>
    </source>
</evidence>
<dbReference type="AlphaFoldDB" id="A0A9D9EQ29"/>
<evidence type="ECO:0000256" key="8">
    <source>
        <dbReference type="ARBA" id="ARBA00022741"/>
    </source>
</evidence>
<name>A0A9D9EQ29_9BACT</name>
<dbReference type="HAMAP" id="MF_00409">
    <property type="entry name" value="LpxK"/>
    <property type="match status" value="1"/>
</dbReference>
<keyword evidence="11 13" id="KW-0443">Lipid metabolism</keyword>
<sequence length="355" mass="40334">MIDSIILAPYYWTLRLRHLLYDKGVKKVHRSPVPAISIGNVTVGGTGKTPVTEMLIRRLKAHPSWSGRNIAVLSRGYGRKTKGFLEVNADGSAVQYGDEPLQIKRKFPDVTVSVDKDRVEGCNILSGCSEAGGTRMSGQDADLIILDDAFQYRRLKADVDIVLMDYGRPVYKDHLLPLGRLRDLPRRIRKADIVIVTKCPAYLDEWRQGMITENLGFNGDLFFTKTSYEPLAPVFAEGDQRYVHSQRLILFSGIANDTPMYRYLGDTYRIVRHLKFGDHHRFTASDIRKIEKAAEKYPTAVIVTTEKDSQRIADCRNIPASLKERMFKLPIRADFLSEEEAEKFISALDRHLCGR</sequence>
<feature type="binding site" evidence="13">
    <location>
        <begin position="42"/>
        <end position="49"/>
    </location>
    <ligand>
        <name>ATP</name>
        <dbReference type="ChEBI" id="CHEBI:30616"/>
    </ligand>
</feature>
<organism evidence="14 15">
    <name type="scientific">Candidatus Cryptobacteroides intestinavium</name>
    <dbReference type="NCBI Taxonomy" id="2840766"/>
    <lineage>
        <taxon>Bacteria</taxon>
        <taxon>Pseudomonadati</taxon>
        <taxon>Bacteroidota</taxon>
        <taxon>Bacteroidia</taxon>
        <taxon>Bacteroidales</taxon>
        <taxon>Candidatus Cryptobacteroides</taxon>
    </lineage>
</organism>
<dbReference type="SUPFAM" id="SSF52540">
    <property type="entry name" value="P-loop containing nucleoside triphosphate hydrolases"/>
    <property type="match status" value="1"/>
</dbReference>
<comment type="catalytic activity">
    <reaction evidence="13">
        <text>a lipid A disaccharide + ATP = a lipid IVA + ADP + H(+)</text>
        <dbReference type="Rhea" id="RHEA:67840"/>
        <dbReference type="ChEBI" id="CHEBI:15378"/>
        <dbReference type="ChEBI" id="CHEBI:30616"/>
        <dbReference type="ChEBI" id="CHEBI:176343"/>
        <dbReference type="ChEBI" id="CHEBI:176425"/>
        <dbReference type="ChEBI" id="CHEBI:456216"/>
        <dbReference type="EC" id="2.7.1.130"/>
    </reaction>
</comment>
<evidence type="ECO:0000256" key="5">
    <source>
        <dbReference type="ARBA" id="ARBA00022516"/>
    </source>
</evidence>
<dbReference type="PANTHER" id="PTHR42724:SF1">
    <property type="entry name" value="TETRAACYLDISACCHARIDE 4'-KINASE, MITOCHONDRIAL-RELATED"/>
    <property type="match status" value="1"/>
</dbReference>
<dbReference type="NCBIfam" id="TIGR00682">
    <property type="entry name" value="lpxK"/>
    <property type="match status" value="1"/>
</dbReference>
<evidence type="ECO:0000256" key="7">
    <source>
        <dbReference type="ARBA" id="ARBA00022679"/>
    </source>
</evidence>
<dbReference type="GO" id="GO:0009245">
    <property type="term" value="P:lipid A biosynthetic process"/>
    <property type="evidence" value="ECO:0007669"/>
    <property type="project" value="UniProtKB-UniRule"/>
</dbReference>
<comment type="function">
    <text evidence="1 13">Transfers the gamma-phosphate of ATP to the 4'-position of a tetraacyldisaccharide 1-phosphate intermediate (termed DS-1-P) to form tetraacyldisaccharide 1,4'-bis-phosphate (lipid IVA).</text>
</comment>
<keyword evidence="6 13" id="KW-0441">Lipid A biosynthesis</keyword>
<dbReference type="GO" id="GO:0009029">
    <property type="term" value="F:lipid-A 4'-kinase activity"/>
    <property type="evidence" value="ECO:0007669"/>
    <property type="project" value="UniProtKB-UniRule"/>
</dbReference>
<comment type="caution">
    <text evidence="14">The sequence shown here is derived from an EMBL/GenBank/DDBJ whole genome shotgun (WGS) entry which is preliminary data.</text>
</comment>
<dbReference type="GO" id="GO:0005886">
    <property type="term" value="C:plasma membrane"/>
    <property type="evidence" value="ECO:0007669"/>
    <property type="project" value="TreeGrafter"/>
</dbReference>
<keyword evidence="5 13" id="KW-0444">Lipid biosynthesis</keyword>
<keyword evidence="7 13" id="KW-0808">Transferase</keyword>
<dbReference type="Pfam" id="PF02606">
    <property type="entry name" value="LpxK"/>
    <property type="match status" value="1"/>
</dbReference>
<keyword evidence="9 13" id="KW-0418">Kinase</keyword>
<dbReference type="GO" id="GO:0005524">
    <property type="term" value="F:ATP binding"/>
    <property type="evidence" value="ECO:0007669"/>
    <property type="project" value="UniProtKB-UniRule"/>
</dbReference>
<protein>
    <recommendedName>
        <fullName evidence="4 13">Tetraacyldisaccharide 4'-kinase</fullName>
        <ecNumber evidence="3 13">2.7.1.130</ecNumber>
    </recommendedName>
    <alternativeName>
        <fullName evidence="12 13">Lipid A 4'-kinase</fullName>
    </alternativeName>
</protein>
<comment type="similarity">
    <text evidence="13">Belongs to the LpxK family.</text>
</comment>
<proteinExistence type="inferred from homology"/>
<evidence type="ECO:0000256" key="6">
    <source>
        <dbReference type="ARBA" id="ARBA00022556"/>
    </source>
</evidence>
<evidence type="ECO:0000256" key="3">
    <source>
        <dbReference type="ARBA" id="ARBA00012071"/>
    </source>
</evidence>
<evidence type="ECO:0000256" key="12">
    <source>
        <dbReference type="ARBA" id="ARBA00029757"/>
    </source>
</evidence>
<keyword evidence="10 13" id="KW-0067">ATP-binding</keyword>
<evidence type="ECO:0000256" key="10">
    <source>
        <dbReference type="ARBA" id="ARBA00022840"/>
    </source>
</evidence>
<accession>A0A9D9EQ29</accession>
<evidence type="ECO:0000256" key="1">
    <source>
        <dbReference type="ARBA" id="ARBA00002274"/>
    </source>
</evidence>
<dbReference type="Proteomes" id="UP000823661">
    <property type="component" value="Unassembled WGS sequence"/>
</dbReference>
<evidence type="ECO:0000313" key="15">
    <source>
        <dbReference type="Proteomes" id="UP000823661"/>
    </source>
</evidence>
<dbReference type="PANTHER" id="PTHR42724">
    <property type="entry name" value="TETRAACYLDISACCHARIDE 4'-KINASE"/>
    <property type="match status" value="1"/>
</dbReference>
<evidence type="ECO:0000256" key="11">
    <source>
        <dbReference type="ARBA" id="ARBA00023098"/>
    </source>
</evidence>
<dbReference type="InterPro" id="IPR003758">
    <property type="entry name" value="LpxK"/>
</dbReference>
<comment type="pathway">
    <text evidence="2 13">Glycolipid biosynthesis; lipid IV(A) biosynthesis; lipid IV(A) from (3R)-3-hydroxytetradecanoyl-[acyl-carrier-protein] and UDP-N-acetyl-alpha-D-glucosamine: step 6/6.</text>
</comment>
<reference evidence="14" key="1">
    <citation type="submission" date="2020-10" db="EMBL/GenBank/DDBJ databases">
        <authorList>
            <person name="Gilroy R."/>
        </authorList>
    </citation>
    <scope>NUCLEOTIDE SEQUENCE</scope>
    <source>
        <strain evidence="14">B1-20833</strain>
    </source>
</reference>
<evidence type="ECO:0000256" key="2">
    <source>
        <dbReference type="ARBA" id="ARBA00004870"/>
    </source>
</evidence>
<dbReference type="InterPro" id="IPR027417">
    <property type="entry name" value="P-loop_NTPase"/>
</dbReference>
<evidence type="ECO:0000256" key="4">
    <source>
        <dbReference type="ARBA" id="ARBA00016436"/>
    </source>
</evidence>
<dbReference type="EMBL" id="JADIMI010000014">
    <property type="protein sequence ID" value="MBO8451588.1"/>
    <property type="molecule type" value="Genomic_DNA"/>
</dbReference>
<gene>
    <name evidence="13 14" type="primary">lpxK</name>
    <name evidence="14" type="ORF">IAC06_01720</name>
</gene>
<keyword evidence="8 13" id="KW-0547">Nucleotide-binding</keyword>